<keyword evidence="2" id="KW-1185">Reference proteome</keyword>
<name>A0ABS6Z909_9ACTN</name>
<accession>A0ABS6Z909</accession>
<dbReference type="Proteomes" id="UP000812013">
    <property type="component" value="Unassembled WGS sequence"/>
</dbReference>
<proteinExistence type="predicted"/>
<comment type="caution">
    <text evidence="1">The sequence shown here is derived from an EMBL/GenBank/DDBJ whole genome shotgun (WGS) entry which is preliminary data.</text>
</comment>
<evidence type="ECO:0000313" key="2">
    <source>
        <dbReference type="Proteomes" id="UP000812013"/>
    </source>
</evidence>
<feature type="non-terminal residue" evidence="1">
    <location>
        <position position="1"/>
    </location>
</feature>
<evidence type="ECO:0008006" key="3">
    <source>
        <dbReference type="Google" id="ProtNLM"/>
    </source>
</evidence>
<dbReference type="EMBL" id="WTFF01000152">
    <property type="protein sequence ID" value="MBW5484259.1"/>
    <property type="molecule type" value="Genomic_DNA"/>
</dbReference>
<protein>
    <recommendedName>
        <fullName evidence="3">Helix-turn-helix transcriptional regulator</fullName>
    </recommendedName>
</protein>
<gene>
    <name evidence="1" type="ORF">GPJ59_20830</name>
</gene>
<evidence type="ECO:0000313" key="1">
    <source>
        <dbReference type="EMBL" id="MBW5484259.1"/>
    </source>
</evidence>
<sequence length="92" mass="10093">GRTDDCVRLLRQGVARPADEIADAALALASAGREREADALLNAFVRVRTPEEAARLARRAPQWFTPRLLSAAAAVSDVRHRDLRHALRVVKA</sequence>
<reference evidence="1 2" key="1">
    <citation type="submission" date="2019-12" db="EMBL/GenBank/DDBJ databases">
        <title>Genome sequence of Streptomyces bambusae.</title>
        <authorList>
            <person name="Bansal K."/>
            <person name="Choksket S."/>
            <person name="Korpole S."/>
            <person name="Patil P.B."/>
        </authorList>
    </citation>
    <scope>NUCLEOTIDE SEQUENCE [LARGE SCALE GENOMIC DNA]</scope>
    <source>
        <strain evidence="1 2">SK60</strain>
    </source>
</reference>
<organism evidence="1 2">
    <name type="scientific">Streptomyces bambusae</name>
    <dbReference type="NCBI Taxonomy" id="1550616"/>
    <lineage>
        <taxon>Bacteria</taxon>
        <taxon>Bacillati</taxon>
        <taxon>Actinomycetota</taxon>
        <taxon>Actinomycetes</taxon>
        <taxon>Kitasatosporales</taxon>
        <taxon>Streptomycetaceae</taxon>
        <taxon>Streptomyces</taxon>
    </lineage>
</organism>